<dbReference type="SUPFAM" id="SSF54427">
    <property type="entry name" value="NTF2-like"/>
    <property type="match status" value="1"/>
</dbReference>
<dbReference type="InterPro" id="IPR037401">
    <property type="entry name" value="SnoaL-like"/>
</dbReference>
<name>A0A239ABI4_9ACTN</name>
<dbReference type="Pfam" id="PF12680">
    <property type="entry name" value="SnoaL_2"/>
    <property type="match status" value="1"/>
</dbReference>
<dbReference type="PANTHER" id="PTHR41252">
    <property type="entry name" value="BLR2505 PROTEIN"/>
    <property type="match status" value="1"/>
</dbReference>
<keyword evidence="3" id="KW-1185">Reference proteome</keyword>
<organism evidence="2 3">
    <name type="scientific">Actinomadura mexicana</name>
    <dbReference type="NCBI Taxonomy" id="134959"/>
    <lineage>
        <taxon>Bacteria</taxon>
        <taxon>Bacillati</taxon>
        <taxon>Actinomycetota</taxon>
        <taxon>Actinomycetes</taxon>
        <taxon>Streptosporangiales</taxon>
        <taxon>Thermomonosporaceae</taxon>
        <taxon>Actinomadura</taxon>
    </lineage>
</organism>
<sequence length="130" mass="14192">MSKAYDIVEAHYAASERGDLAGMVEKFADTIAWTEMAGFPYAGTYVGTDAIKAGVFGRLGADWKGFRADPDELVDGGDGTVVAIGHYTGTYRATGKGMRVRFVHVWQVRDGLITGFEQFTDTHLFREAMA</sequence>
<gene>
    <name evidence="2" type="ORF">SAMN06265355_108338</name>
</gene>
<evidence type="ECO:0000259" key="1">
    <source>
        <dbReference type="Pfam" id="PF12680"/>
    </source>
</evidence>
<dbReference type="InterPro" id="IPR032710">
    <property type="entry name" value="NTF2-like_dom_sf"/>
</dbReference>
<reference evidence="3" key="1">
    <citation type="submission" date="2017-06" db="EMBL/GenBank/DDBJ databases">
        <authorList>
            <person name="Varghese N."/>
            <person name="Submissions S."/>
        </authorList>
    </citation>
    <scope>NUCLEOTIDE SEQUENCE [LARGE SCALE GENOMIC DNA]</scope>
    <source>
        <strain evidence="3">DSM 44485</strain>
    </source>
</reference>
<dbReference type="Gene3D" id="3.10.450.50">
    <property type="match status" value="1"/>
</dbReference>
<proteinExistence type="predicted"/>
<dbReference type="RefSeq" id="WP_089313742.1">
    <property type="nucleotide sequence ID" value="NZ_FZNP01000008.1"/>
</dbReference>
<evidence type="ECO:0000313" key="3">
    <source>
        <dbReference type="Proteomes" id="UP000198420"/>
    </source>
</evidence>
<dbReference type="EMBL" id="FZNP01000008">
    <property type="protein sequence ID" value="SNR92960.1"/>
    <property type="molecule type" value="Genomic_DNA"/>
</dbReference>
<evidence type="ECO:0000313" key="2">
    <source>
        <dbReference type="EMBL" id="SNR92960.1"/>
    </source>
</evidence>
<feature type="domain" description="SnoaL-like" evidence="1">
    <location>
        <begin position="8"/>
        <end position="114"/>
    </location>
</feature>
<protein>
    <recommendedName>
        <fullName evidence="1">SnoaL-like domain-containing protein</fullName>
    </recommendedName>
</protein>
<dbReference type="AlphaFoldDB" id="A0A239ABI4"/>
<dbReference type="OrthoDB" id="8451859at2"/>
<dbReference type="Proteomes" id="UP000198420">
    <property type="component" value="Unassembled WGS sequence"/>
</dbReference>
<dbReference type="PANTHER" id="PTHR41252:SF1">
    <property type="entry name" value="BLR2505 PROTEIN"/>
    <property type="match status" value="1"/>
</dbReference>
<accession>A0A239ABI4</accession>